<keyword evidence="6" id="KW-0449">Lipoprotein</keyword>
<comment type="caution">
    <text evidence="10">The sequence shown here is derived from an EMBL/GenBank/DDBJ whole genome shotgun (WGS) entry which is preliminary data.</text>
</comment>
<proteinExistence type="inferred from homology"/>
<dbReference type="EMBL" id="JAVXUP010000470">
    <property type="protein sequence ID" value="KAK3027210.1"/>
    <property type="molecule type" value="Genomic_DNA"/>
</dbReference>
<evidence type="ECO:0000313" key="11">
    <source>
        <dbReference type="Proteomes" id="UP001188597"/>
    </source>
</evidence>
<reference evidence="10" key="1">
    <citation type="submission" date="2022-12" db="EMBL/GenBank/DDBJ databases">
        <title>Draft genome assemblies for two species of Escallonia (Escalloniales).</title>
        <authorList>
            <person name="Chanderbali A."/>
            <person name="Dervinis C."/>
            <person name="Anghel I."/>
            <person name="Soltis D."/>
            <person name="Soltis P."/>
            <person name="Zapata F."/>
        </authorList>
    </citation>
    <scope>NUCLEOTIDE SEQUENCE</scope>
    <source>
        <strain evidence="10">UCBG64.0493</strain>
        <tissue evidence="10">Leaf</tissue>
    </source>
</reference>
<dbReference type="PANTHER" id="PTHR47249:SF1">
    <property type="entry name" value="VACUOLAR PROTEIN 8"/>
    <property type="match status" value="1"/>
</dbReference>
<feature type="coiled-coil region" evidence="9">
    <location>
        <begin position="128"/>
        <end position="220"/>
    </location>
</feature>
<evidence type="ECO:0000256" key="7">
    <source>
        <dbReference type="ARBA" id="ARBA00026209"/>
    </source>
</evidence>
<dbReference type="SUPFAM" id="SSF48371">
    <property type="entry name" value="ARM repeat"/>
    <property type="match status" value="1"/>
</dbReference>
<evidence type="ECO:0000256" key="4">
    <source>
        <dbReference type="ARBA" id="ARBA00022737"/>
    </source>
</evidence>
<dbReference type="GO" id="GO:0043495">
    <property type="term" value="F:protein-membrane adaptor activity"/>
    <property type="evidence" value="ECO:0007669"/>
    <property type="project" value="InterPro"/>
</dbReference>
<dbReference type="SMART" id="SM00185">
    <property type="entry name" value="ARM"/>
    <property type="match status" value="4"/>
</dbReference>
<name>A0AA89B4B2_9ASTE</name>
<organism evidence="10 11">
    <name type="scientific">Escallonia herrerae</name>
    <dbReference type="NCBI Taxonomy" id="1293975"/>
    <lineage>
        <taxon>Eukaryota</taxon>
        <taxon>Viridiplantae</taxon>
        <taxon>Streptophyta</taxon>
        <taxon>Embryophyta</taxon>
        <taxon>Tracheophyta</taxon>
        <taxon>Spermatophyta</taxon>
        <taxon>Magnoliopsida</taxon>
        <taxon>eudicotyledons</taxon>
        <taxon>Gunneridae</taxon>
        <taxon>Pentapetalae</taxon>
        <taxon>asterids</taxon>
        <taxon>campanulids</taxon>
        <taxon>Escalloniales</taxon>
        <taxon>Escalloniaceae</taxon>
        <taxon>Escallonia</taxon>
    </lineage>
</organism>
<evidence type="ECO:0000256" key="5">
    <source>
        <dbReference type="ARBA" id="ARBA00023136"/>
    </source>
</evidence>
<dbReference type="GO" id="GO:0005774">
    <property type="term" value="C:vacuolar membrane"/>
    <property type="evidence" value="ECO:0007669"/>
    <property type="project" value="UniProtKB-SubCell"/>
</dbReference>
<accession>A0AA89B4B2</accession>
<dbReference type="InterPro" id="IPR045156">
    <property type="entry name" value="Vac8"/>
</dbReference>
<evidence type="ECO:0000256" key="1">
    <source>
        <dbReference type="ARBA" id="ARBA00004592"/>
    </source>
</evidence>
<dbReference type="Pfam" id="PF00514">
    <property type="entry name" value="Arm"/>
    <property type="match status" value="1"/>
</dbReference>
<evidence type="ECO:0000256" key="8">
    <source>
        <dbReference type="PROSITE-ProRule" id="PRU00259"/>
    </source>
</evidence>
<keyword evidence="5" id="KW-0472">Membrane</keyword>
<protein>
    <recommendedName>
        <fullName evidence="7">Vacuolar protein 8</fullName>
    </recommendedName>
</protein>
<evidence type="ECO:0000256" key="2">
    <source>
        <dbReference type="ARBA" id="ARBA00005462"/>
    </source>
</evidence>
<keyword evidence="3" id="KW-0926">Vacuole</keyword>
<keyword evidence="9" id="KW-0175">Coiled coil</keyword>
<evidence type="ECO:0000256" key="9">
    <source>
        <dbReference type="SAM" id="Coils"/>
    </source>
</evidence>
<evidence type="ECO:0000256" key="6">
    <source>
        <dbReference type="ARBA" id="ARBA00023288"/>
    </source>
</evidence>
<evidence type="ECO:0000256" key="3">
    <source>
        <dbReference type="ARBA" id="ARBA00022554"/>
    </source>
</evidence>
<feature type="repeat" description="ARM" evidence="8">
    <location>
        <begin position="291"/>
        <end position="334"/>
    </location>
</feature>
<dbReference type="Gene3D" id="1.25.10.10">
    <property type="entry name" value="Leucine-rich Repeat Variant"/>
    <property type="match status" value="2"/>
</dbReference>
<dbReference type="InterPro" id="IPR000225">
    <property type="entry name" value="Armadillo"/>
</dbReference>
<keyword evidence="11" id="KW-1185">Reference proteome</keyword>
<feature type="repeat" description="ARM" evidence="8">
    <location>
        <begin position="250"/>
        <end position="292"/>
    </location>
</feature>
<comment type="subcellular location">
    <subcellularLocation>
        <location evidence="1">Vacuole membrane</location>
        <topology evidence="1">Lipid-anchor</topology>
    </subcellularLocation>
</comment>
<dbReference type="Proteomes" id="UP001188597">
    <property type="component" value="Unassembled WGS sequence"/>
</dbReference>
<feature type="coiled-coil region" evidence="9">
    <location>
        <begin position="49"/>
        <end position="90"/>
    </location>
</feature>
<gene>
    <name evidence="10" type="ORF">RJ639_040799</name>
</gene>
<dbReference type="AlphaFoldDB" id="A0AA89B4B2"/>
<evidence type="ECO:0000313" key="10">
    <source>
        <dbReference type="EMBL" id="KAK3027210.1"/>
    </source>
</evidence>
<dbReference type="GO" id="GO:0071562">
    <property type="term" value="P:nucleus-vacuole junction assembly"/>
    <property type="evidence" value="ECO:0007669"/>
    <property type="project" value="InterPro"/>
</dbReference>
<dbReference type="InterPro" id="IPR016024">
    <property type="entry name" value="ARM-type_fold"/>
</dbReference>
<keyword evidence="4" id="KW-0677">Repeat</keyword>
<comment type="similarity">
    <text evidence="2">Belongs to the beta-catenin family.</text>
</comment>
<dbReference type="PANTHER" id="PTHR47249">
    <property type="entry name" value="VACUOLAR PROTEIN 8"/>
    <property type="match status" value="1"/>
</dbReference>
<sequence>MKDLLKELNRQKDHNSLMHDEERLEMTLKHSKQHQLEDSTYQKVLAETTQMYEKKIGELMKQLEDERARSESAEEQLDVMKKLLSDQQKLIQAALDVKERAGMKDDQMGSSRYQKALADTTQMYEKKIAELIQQLEDEHALYEGSEEQSQEQIEIEELRLRLQEMTLLHKASTEELQSLRSEHKDLLAEKVSMAMLNEDLRSVRQKLLLEEKRKKATENEVISIKKIVPESDFESNAPQDKRSYMEENIVGIQKILALLTSGDLDVQIHAVKVVANLAAEDVNQEKIVEEGGLEALLMLLRSSQNTTILRVASGAIANLAMNEMNQGLILSKGGARLLANTTSKTDDPQTLRMVAGAIANLCGNELLIITEKLHVMLREEGGIKALLGMVRSGNIDVIAQVARGLANFAKCESRGIIQGLNRGRSLLMEDGALAWLIANCNTASTSTRRHIELALCHLAQNEDNTPDFISSGGVKELVRISAESTREDIRNLAKKTLKLSRTFQAEMHAE</sequence>
<dbReference type="PROSITE" id="PS50176">
    <property type="entry name" value="ARM_REPEAT"/>
    <property type="match status" value="2"/>
</dbReference>
<dbReference type="InterPro" id="IPR011989">
    <property type="entry name" value="ARM-like"/>
</dbReference>